<dbReference type="Proteomes" id="UP000285376">
    <property type="component" value="Unassembled WGS sequence"/>
</dbReference>
<evidence type="ECO:0000313" key="4">
    <source>
        <dbReference type="Proteomes" id="UP000285376"/>
    </source>
</evidence>
<organism evidence="2 4">
    <name type="scientific">Dermacoccus abyssi</name>
    <dbReference type="NCBI Taxonomy" id="322596"/>
    <lineage>
        <taxon>Bacteria</taxon>
        <taxon>Bacillati</taxon>
        <taxon>Actinomycetota</taxon>
        <taxon>Actinomycetes</taxon>
        <taxon>Micrococcales</taxon>
        <taxon>Dermacoccaceae</taxon>
        <taxon>Dermacoccus</taxon>
    </lineage>
</organism>
<feature type="region of interest" description="Disordered" evidence="1">
    <location>
        <begin position="1"/>
        <end position="28"/>
    </location>
</feature>
<protein>
    <submittedName>
        <fullName evidence="2">Transposase</fullName>
    </submittedName>
</protein>
<reference evidence="2 4" key="1">
    <citation type="submission" date="2018-08" db="EMBL/GenBank/DDBJ databases">
        <title>Whole genome sequence analysis of Dermacoccus abyssi bacteria isolated from Deep Mariana trench Micromonospora spp reveals genes involved in the environmental adaptation and production of secondary metabolites.</title>
        <authorList>
            <person name="Abdel-Mageed W.M."/>
            <person name="Lehri B."/>
            <person name="Nouioui I."/>
            <person name="Goodfellow I."/>
            <person name="Jaspars M."/>
            <person name="Karlyshev A."/>
        </authorList>
    </citation>
    <scope>NUCLEOTIDE SEQUENCE [LARGE SCALE GENOMIC DNA]</scope>
    <source>
        <strain evidence="2 4">MT1.1</strain>
    </source>
</reference>
<evidence type="ECO:0000313" key="2">
    <source>
        <dbReference type="EMBL" id="RHW41851.1"/>
    </source>
</evidence>
<gene>
    <name evidence="3" type="ORF">D1832_14505</name>
    <name evidence="2" type="ORF">D1832_14920</name>
</gene>
<dbReference type="AlphaFoldDB" id="A0A417YWX7"/>
<accession>A0A417YWX7</accession>
<proteinExistence type="predicted"/>
<evidence type="ECO:0000256" key="1">
    <source>
        <dbReference type="SAM" id="MobiDB-lite"/>
    </source>
</evidence>
<sequence>WNRPKEVHLGLADPTTPTFKTKEILPTT</sequence>
<comment type="caution">
    <text evidence="2">The sequence shown here is derived from an EMBL/GenBank/DDBJ whole genome shotgun (WGS) entry which is preliminary data.</text>
</comment>
<evidence type="ECO:0000313" key="3">
    <source>
        <dbReference type="EMBL" id="RHW43095.1"/>
    </source>
</evidence>
<dbReference type="EMBL" id="QWLM01000026">
    <property type="protein sequence ID" value="RHW43095.1"/>
    <property type="molecule type" value="Genomic_DNA"/>
</dbReference>
<name>A0A417YWX7_9MICO</name>
<dbReference type="EMBL" id="QWLM01000037">
    <property type="protein sequence ID" value="RHW41851.1"/>
    <property type="molecule type" value="Genomic_DNA"/>
</dbReference>
<feature type="non-terminal residue" evidence="2">
    <location>
        <position position="1"/>
    </location>
</feature>